<feature type="region of interest" description="Disordered" evidence="16">
    <location>
        <begin position="1"/>
        <end position="108"/>
    </location>
</feature>
<comment type="caution">
    <text evidence="18">The sequence shown here is derived from an EMBL/GenBank/DDBJ whole genome shotgun (WGS) entry which is preliminary data.</text>
</comment>
<keyword evidence="7 14" id="KW-0067">ATP-binding</keyword>
<dbReference type="InterPro" id="IPR011009">
    <property type="entry name" value="Kinase-like_dom_sf"/>
</dbReference>
<evidence type="ECO:0000256" key="5">
    <source>
        <dbReference type="ARBA" id="ARBA00022741"/>
    </source>
</evidence>
<evidence type="ECO:0000256" key="3">
    <source>
        <dbReference type="ARBA" id="ARBA00022527"/>
    </source>
</evidence>
<evidence type="ECO:0000256" key="13">
    <source>
        <dbReference type="ARBA" id="ARBA00048367"/>
    </source>
</evidence>
<dbReference type="InterPro" id="IPR000719">
    <property type="entry name" value="Prot_kinase_dom"/>
</dbReference>
<dbReference type="PANTHER" id="PTHR24056">
    <property type="entry name" value="CELL DIVISION PROTEIN KINASE"/>
    <property type="match status" value="1"/>
</dbReference>
<dbReference type="GO" id="GO:0005524">
    <property type="term" value="F:ATP binding"/>
    <property type="evidence" value="ECO:0007669"/>
    <property type="project" value="UniProtKB-UniRule"/>
</dbReference>
<proteinExistence type="inferred from homology"/>
<gene>
    <name evidence="18" type="ORF">CYCCA115_LOCUS5533</name>
</gene>
<dbReference type="GO" id="GO:0005634">
    <property type="term" value="C:nucleus"/>
    <property type="evidence" value="ECO:0007669"/>
    <property type="project" value="TreeGrafter"/>
</dbReference>
<dbReference type="PROSITE" id="PS50011">
    <property type="entry name" value="PROTEIN_KINASE_DOM"/>
    <property type="match status" value="1"/>
</dbReference>
<accession>A0AAD2CKI7</accession>
<comment type="subunit">
    <text evidence="8">May form a complex composed of at least the catalytic subunit CRK2 and a cyclin.</text>
</comment>
<dbReference type="GO" id="GO:0000307">
    <property type="term" value="C:cyclin-dependent protein kinase holoenzyme complex"/>
    <property type="evidence" value="ECO:0007669"/>
    <property type="project" value="TreeGrafter"/>
</dbReference>
<evidence type="ECO:0000259" key="17">
    <source>
        <dbReference type="PROSITE" id="PS50011"/>
    </source>
</evidence>
<feature type="compositionally biased region" description="Pro residues" evidence="16">
    <location>
        <begin position="61"/>
        <end position="74"/>
    </location>
</feature>
<dbReference type="Pfam" id="PF00069">
    <property type="entry name" value="Pkinase"/>
    <property type="match status" value="1"/>
</dbReference>
<dbReference type="Gene3D" id="1.10.510.10">
    <property type="entry name" value="Transferase(Phosphotransferase) domain 1"/>
    <property type="match status" value="2"/>
</dbReference>
<feature type="compositionally biased region" description="Pro residues" evidence="16">
    <location>
        <begin position="12"/>
        <end position="52"/>
    </location>
</feature>
<dbReference type="InterPro" id="IPR008271">
    <property type="entry name" value="Ser/Thr_kinase_AS"/>
</dbReference>
<dbReference type="InterPro" id="IPR017441">
    <property type="entry name" value="Protein_kinase_ATP_BS"/>
</dbReference>
<dbReference type="Proteomes" id="UP001295423">
    <property type="component" value="Unassembled WGS sequence"/>
</dbReference>
<dbReference type="SUPFAM" id="SSF56112">
    <property type="entry name" value="Protein kinase-like (PK-like)"/>
    <property type="match status" value="1"/>
</dbReference>
<evidence type="ECO:0000256" key="6">
    <source>
        <dbReference type="ARBA" id="ARBA00022777"/>
    </source>
</evidence>
<keyword evidence="6" id="KW-0418">Kinase</keyword>
<evidence type="ECO:0000256" key="15">
    <source>
        <dbReference type="RuleBase" id="RU000304"/>
    </source>
</evidence>
<keyword evidence="3 15" id="KW-0723">Serine/threonine-protein kinase</keyword>
<keyword evidence="4" id="KW-0808">Transferase</keyword>
<sequence length="414" mass="46603">MAIAQASTSMVRPPPPPRPPAGLSRKPPPPPPRRPPAATTAPPPSRPPPPPSNNSRKSGIPKPPQRPPPPPPRPTQQQSQKRKEAPQPPANLSGNKRPRNDNNKVSIRAPVVMRDVDVFEKKGKVGEGTYGSVFVGKDRKSGDIVALKRINTEQEENGFPITALREVKILKALDHDNIVNLKEIVTSKEQGALPKDVYMVFEYLEYDLTGVLETPEIRLNQDHVKSWSQQLLNGCHYMHTNKVIHRDLKASNLLINRKGELKIADWGLARSWNSEMKRLTNKKCSSWPTLEKECRLWKNFAPGASERKPNKLAEALRAKLPHPKWMTDEAVKLVSNLMALNPHNRWSALQALDADYFFENPIVKQAKDLPMRFTVSTVHEMDCRKKFEQKMADHKMRMQALAANGRGPAPPPRK</sequence>
<reference evidence="18" key="1">
    <citation type="submission" date="2023-08" db="EMBL/GenBank/DDBJ databases">
        <authorList>
            <person name="Audoor S."/>
            <person name="Bilcke G."/>
        </authorList>
    </citation>
    <scope>NUCLEOTIDE SEQUENCE</scope>
</reference>
<feature type="domain" description="Protein kinase" evidence="17">
    <location>
        <begin position="119"/>
        <end position="414"/>
    </location>
</feature>
<dbReference type="GO" id="GO:0032968">
    <property type="term" value="P:positive regulation of transcription elongation by RNA polymerase II"/>
    <property type="evidence" value="ECO:0007669"/>
    <property type="project" value="TreeGrafter"/>
</dbReference>
<comment type="catalytic activity">
    <reaction evidence="13">
        <text>L-seryl-[protein] + ATP = O-phospho-L-seryl-[protein] + ADP + H(+)</text>
        <dbReference type="Rhea" id="RHEA:17989"/>
        <dbReference type="Rhea" id="RHEA-COMP:9863"/>
        <dbReference type="Rhea" id="RHEA-COMP:11604"/>
        <dbReference type="ChEBI" id="CHEBI:15378"/>
        <dbReference type="ChEBI" id="CHEBI:29999"/>
        <dbReference type="ChEBI" id="CHEBI:30616"/>
        <dbReference type="ChEBI" id="CHEBI:83421"/>
        <dbReference type="ChEBI" id="CHEBI:456216"/>
        <dbReference type="EC" id="2.7.11.22"/>
    </reaction>
</comment>
<evidence type="ECO:0000256" key="1">
    <source>
        <dbReference type="ARBA" id="ARBA00006485"/>
    </source>
</evidence>
<evidence type="ECO:0000256" key="7">
    <source>
        <dbReference type="ARBA" id="ARBA00022840"/>
    </source>
</evidence>
<evidence type="ECO:0000256" key="16">
    <source>
        <dbReference type="SAM" id="MobiDB-lite"/>
    </source>
</evidence>
<evidence type="ECO:0000256" key="8">
    <source>
        <dbReference type="ARBA" id="ARBA00038543"/>
    </source>
</evidence>
<name>A0AAD2CKI7_9STRA</name>
<evidence type="ECO:0000313" key="19">
    <source>
        <dbReference type="Proteomes" id="UP001295423"/>
    </source>
</evidence>
<evidence type="ECO:0000256" key="11">
    <source>
        <dbReference type="ARBA" id="ARBA00042858"/>
    </source>
</evidence>
<dbReference type="GO" id="GO:0004693">
    <property type="term" value="F:cyclin-dependent protein serine/threonine kinase activity"/>
    <property type="evidence" value="ECO:0007669"/>
    <property type="project" value="UniProtKB-EC"/>
</dbReference>
<protein>
    <recommendedName>
        <fullName evidence="9">Cyclin-dependent kinase 2 homolog</fullName>
        <ecNumber evidence="2">2.7.11.22</ecNumber>
    </recommendedName>
    <alternativeName>
        <fullName evidence="10">Cell division control protein 2 homolog</fullName>
    </alternativeName>
    <alternativeName>
        <fullName evidence="11">cdc2-related kinase 2</fullName>
    </alternativeName>
</protein>
<dbReference type="FunFam" id="3.30.200.20:FF:000124">
    <property type="entry name" value="Cyclin-dependent kinase 4"/>
    <property type="match status" value="1"/>
</dbReference>
<evidence type="ECO:0000256" key="10">
    <source>
        <dbReference type="ARBA" id="ARBA00041902"/>
    </source>
</evidence>
<keyword evidence="5 14" id="KW-0547">Nucleotide-binding</keyword>
<evidence type="ECO:0000256" key="12">
    <source>
        <dbReference type="ARBA" id="ARBA00047811"/>
    </source>
</evidence>
<evidence type="ECO:0000313" key="18">
    <source>
        <dbReference type="EMBL" id="CAJ1937153.1"/>
    </source>
</evidence>
<evidence type="ECO:0000256" key="2">
    <source>
        <dbReference type="ARBA" id="ARBA00012425"/>
    </source>
</evidence>
<feature type="binding site" evidence="14">
    <location>
        <position position="148"/>
    </location>
    <ligand>
        <name>ATP</name>
        <dbReference type="ChEBI" id="CHEBI:30616"/>
    </ligand>
</feature>
<organism evidence="18 19">
    <name type="scientific">Cylindrotheca closterium</name>
    <dbReference type="NCBI Taxonomy" id="2856"/>
    <lineage>
        <taxon>Eukaryota</taxon>
        <taxon>Sar</taxon>
        <taxon>Stramenopiles</taxon>
        <taxon>Ochrophyta</taxon>
        <taxon>Bacillariophyta</taxon>
        <taxon>Bacillariophyceae</taxon>
        <taxon>Bacillariophycidae</taxon>
        <taxon>Bacillariales</taxon>
        <taxon>Bacillariaceae</taxon>
        <taxon>Cylindrotheca</taxon>
    </lineage>
</organism>
<keyword evidence="19" id="KW-1185">Reference proteome</keyword>
<dbReference type="EMBL" id="CAKOGP040000613">
    <property type="protein sequence ID" value="CAJ1937153.1"/>
    <property type="molecule type" value="Genomic_DNA"/>
</dbReference>
<dbReference type="GO" id="GO:0008353">
    <property type="term" value="F:RNA polymerase II CTD heptapeptide repeat kinase activity"/>
    <property type="evidence" value="ECO:0007669"/>
    <property type="project" value="TreeGrafter"/>
</dbReference>
<comment type="catalytic activity">
    <reaction evidence="12">
        <text>L-threonyl-[protein] + ATP = O-phospho-L-threonyl-[protein] + ADP + H(+)</text>
        <dbReference type="Rhea" id="RHEA:46608"/>
        <dbReference type="Rhea" id="RHEA-COMP:11060"/>
        <dbReference type="Rhea" id="RHEA-COMP:11605"/>
        <dbReference type="ChEBI" id="CHEBI:15378"/>
        <dbReference type="ChEBI" id="CHEBI:30013"/>
        <dbReference type="ChEBI" id="CHEBI:30616"/>
        <dbReference type="ChEBI" id="CHEBI:61977"/>
        <dbReference type="ChEBI" id="CHEBI:456216"/>
        <dbReference type="EC" id="2.7.11.22"/>
    </reaction>
</comment>
<evidence type="ECO:0000256" key="4">
    <source>
        <dbReference type="ARBA" id="ARBA00022679"/>
    </source>
</evidence>
<dbReference type="AlphaFoldDB" id="A0AAD2CKI7"/>
<dbReference type="PANTHER" id="PTHR24056:SF546">
    <property type="entry name" value="CYCLIN-DEPENDENT KINASE 12"/>
    <property type="match status" value="1"/>
</dbReference>
<feature type="compositionally biased region" description="Polar residues" evidence="16">
    <location>
        <begin position="1"/>
        <end position="10"/>
    </location>
</feature>
<dbReference type="PROSITE" id="PS00108">
    <property type="entry name" value="PROTEIN_KINASE_ST"/>
    <property type="match status" value="1"/>
</dbReference>
<evidence type="ECO:0000256" key="14">
    <source>
        <dbReference type="PROSITE-ProRule" id="PRU10141"/>
    </source>
</evidence>
<dbReference type="EC" id="2.7.11.22" evidence="2"/>
<dbReference type="PROSITE" id="PS00107">
    <property type="entry name" value="PROTEIN_KINASE_ATP"/>
    <property type="match status" value="1"/>
</dbReference>
<dbReference type="InterPro" id="IPR050108">
    <property type="entry name" value="CDK"/>
</dbReference>
<dbReference type="SMART" id="SM00220">
    <property type="entry name" value="S_TKc"/>
    <property type="match status" value="1"/>
</dbReference>
<dbReference type="Gene3D" id="3.30.200.20">
    <property type="entry name" value="Phosphorylase Kinase, domain 1"/>
    <property type="match status" value="1"/>
</dbReference>
<comment type="similarity">
    <text evidence="1">Belongs to the protein kinase superfamily. CMGC Ser/Thr protein kinase family. CDC2/CDKX subfamily.</text>
</comment>
<evidence type="ECO:0000256" key="9">
    <source>
        <dbReference type="ARBA" id="ARBA00039612"/>
    </source>
</evidence>